<reference evidence="2" key="3">
    <citation type="submission" date="2022-11" db="EMBL/GenBank/DDBJ databases">
        <title>Draft genome sequence of Sellimonas catena strain 18CBH55.</title>
        <authorList>
            <person name="Hisatomi A."/>
            <person name="Ohkuma M."/>
            <person name="Sakamoto M."/>
        </authorList>
    </citation>
    <scope>NUCLEOTIDE SEQUENCE</scope>
    <source>
        <strain evidence="2">18CBH55</strain>
    </source>
</reference>
<evidence type="ECO:0008006" key="5">
    <source>
        <dbReference type="Google" id="ProtNLM"/>
    </source>
</evidence>
<organism evidence="2 3">
    <name type="scientific">Sellimonas catena</name>
    <dbReference type="NCBI Taxonomy" id="2994035"/>
    <lineage>
        <taxon>Bacteria</taxon>
        <taxon>Bacillati</taxon>
        <taxon>Bacillota</taxon>
        <taxon>Clostridia</taxon>
        <taxon>Lachnospirales</taxon>
        <taxon>Lachnospiraceae</taxon>
        <taxon>Sellimonas</taxon>
    </lineage>
</organism>
<evidence type="ECO:0000313" key="4">
    <source>
        <dbReference type="Proteomes" id="UP001145145"/>
    </source>
</evidence>
<evidence type="ECO:0000313" key="2">
    <source>
        <dbReference type="EMBL" id="GLG90536.1"/>
    </source>
</evidence>
<name>A0A9W6CEB9_9FIRM</name>
<reference evidence="2 4" key="5">
    <citation type="journal article" date="2023" name="Int. J. Syst. Evol. Microbiol.">
        <title>Sellimonas catena sp. nov., isolated from human faeces.</title>
        <authorList>
            <person name="Hisatomi A."/>
            <person name="Ohkuma M."/>
            <person name="Sakamoto M."/>
        </authorList>
    </citation>
    <scope>NUCLEOTIDE SEQUENCE</scope>
    <source>
        <strain evidence="1 4">12EGH17</strain>
        <strain evidence="2">18CBH55</strain>
    </source>
</reference>
<dbReference type="SUPFAM" id="SSF160631">
    <property type="entry name" value="SMI1/KNR4-like"/>
    <property type="match status" value="1"/>
</dbReference>
<reference evidence="1" key="1">
    <citation type="submission" date="2022-11" db="EMBL/GenBank/DDBJ databases">
        <title>Draft genome sequence of Sellimonas catena strain 12EGH17.</title>
        <authorList>
            <person name="Atsushi H."/>
            <person name="Moriya O."/>
            <person name="Mitsuo S."/>
        </authorList>
    </citation>
    <scope>NUCLEOTIDE SEQUENCE</scope>
    <source>
        <strain evidence="1">12EGH17</strain>
    </source>
</reference>
<reference evidence="1" key="2">
    <citation type="submission" date="2022-11" db="EMBL/GenBank/DDBJ databases">
        <title>Draft genome sequence of Sellimonas catena strain 12EGH17.</title>
        <authorList>
            <person name="Hisatomi A."/>
            <person name="Ohkuma M."/>
            <person name="Sakamoto M."/>
        </authorList>
    </citation>
    <scope>NUCLEOTIDE SEQUENCE</scope>
    <source>
        <strain evidence="1">12EGH17</strain>
    </source>
</reference>
<dbReference type="EMBL" id="BSCH01000011">
    <property type="protein sequence ID" value="GLG90536.1"/>
    <property type="molecule type" value="Genomic_DNA"/>
</dbReference>
<protein>
    <recommendedName>
        <fullName evidence="5">SMI1/KNR4 family protein</fullName>
    </recommendedName>
</protein>
<keyword evidence="4" id="KW-1185">Reference proteome</keyword>
<dbReference type="AlphaFoldDB" id="A0A9W6CEB9"/>
<dbReference type="EMBL" id="BSBO01000021">
    <property type="protein sequence ID" value="GLG04899.1"/>
    <property type="molecule type" value="Genomic_DNA"/>
</dbReference>
<evidence type="ECO:0000313" key="3">
    <source>
        <dbReference type="Proteomes" id="UP001145094"/>
    </source>
</evidence>
<proteinExistence type="predicted"/>
<dbReference type="Gene3D" id="3.40.1580.10">
    <property type="entry name" value="SMI1/KNR4-like"/>
    <property type="match status" value="1"/>
</dbReference>
<dbReference type="Proteomes" id="UP001145145">
    <property type="component" value="Unassembled WGS sequence"/>
</dbReference>
<evidence type="ECO:0000313" key="1">
    <source>
        <dbReference type="EMBL" id="GLG04899.1"/>
    </source>
</evidence>
<gene>
    <name evidence="1" type="ORF">Selli1_20730</name>
    <name evidence="2" type="ORF">Selli2_19630</name>
</gene>
<accession>A0A9W6CEB9</accession>
<comment type="caution">
    <text evidence="2">The sequence shown here is derived from an EMBL/GenBank/DDBJ whole genome shotgun (WGS) entry which is preliminary data.</text>
</comment>
<dbReference type="Proteomes" id="UP001145094">
    <property type="component" value="Unassembled WGS sequence"/>
</dbReference>
<sequence>MAYFDYSSLNDEGEPRIVILEYDGLKYGVSETVADDFGDFILELVQEELES</sequence>
<reference evidence="2" key="4">
    <citation type="submission" date="2022-11" db="EMBL/GenBank/DDBJ databases">
        <title>Draft genome sequence of Sellimonas catena strain 18CBH55.</title>
        <authorList>
            <person name="Atsushi H."/>
            <person name="Moriya O."/>
            <person name="Mitsuo S."/>
        </authorList>
    </citation>
    <scope>NUCLEOTIDE SEQUENCE</scope>
    <source>
        <strain evidence="2">18CBH55</strain>
    </source>
</reference>
<dbReference type="InterPro" id="IPR037883">
    <property type="entry name" value="Knr4/Smi1-like_sf"/>
</dbReference>